<keyword evidence="2" id="KW-1185">Reference proteome</keyword>
<protein>
    <submittedName>
        <fullName evidence="1">Uncharacterized protein</fullName>
    </submittedName>
</protein>
<gene>
    <name evidence="1" type="ORF">HID58_084360</name>
</gene>
<dbReference type="Proteomes" id="UP000824890">
    <property type="component" value="Unassembled WGS sequence"/>
</dbReference>
<sequence>MNSCKRNLKAKIILASLPGELHSMRHCVKDEQSLSVPYHCNVLEPVFQVVRDCSPYGDGIECVQLCLFVQLLRLQKWVEVFLHEEPLEVRSRGNNRNAIEAPWQKLRRSSDFNEE</sequence>
<organism evidence="1 2">
    <name type="scientific">Brassica napus</name>
    <name type="common">Rape</name>
    <dbReference type="NCBI Taxonomy" id="3708"/>
    <lineage>
        <taxon>Eukaryota</taxon>
        <taxon>Viridiplantae</taxon>
        <taxon>Streptophyta</taxon>
        <taxon>Embryophyta</taxon>
        <taxon>Tracheophyta</taxon>
        <taxon>Spermatophyta</taxon>
        <taxon>Magnoliopsida</taxon>
        <taxon>eudicotyledons</taxon>
        <taxon>Gunneridae</taxon>
        <taxon>Pentapetalae</taxon>
        <taxon>rosids</taxon>
        <taxon>malvids</taxon>
        <taxon>Brassicales</taxon>
        <taxon>Brassicaceae</taxon>
        <taxon>Brassiceae</taxon>
        <taxon>Brassica</taxon>
    </lineage>
</organism>
<name>A0ABQ7XJG6_BRANA</name>
<proteinExistence type="predicted"/>
<accession>A0ABQ7XJG6</accession>
<dbReference type="EMBL" id="JAGKQM010000019">
    <property type="protein sequence ID" value="KAH0856099.1"/>
    <property type="molecule type" value="Genomic_DNA"/>
</dbReference>
<evidence type="ECO:0000313" key="1">
    <source>
        <dbReference type="EMBL" id="KAH0856099.1"/>
    </source>
</evidence>
<evidence type="ECO:0000313" key="2">
    <source>
        <dbReference type="Proteomes" id="UP000824890"/>
    </source>
</evidence>
<comment type="caution">
    <text evidence="1">The sequence shown here is derived from an EMBL/GenBank/DDBJ whole genome shotgun (WGS) entry which is preliminary data.</text>
</comment>
<reference evidence="1 2" key="1">
    <citation type="submission" date="2021-05" db="EMBL/GenBank/DDBJ databases">
        <title>Genome Assembly of Synthetic Allotetraploid Brassica napus Reveals Homoeologous Exchanges between Subgenomes.</title>
        <authorList>
            <person name="Davis J.T."/>
        </authorList>
    </citation>
    <scope>NUCLEOTIDE SEQUENCE [LARGE SCALE GENOMIC DNA]</scope>
    <source>
        <strain evidence="2">cv. Da-Ae</strain>
        <tissue evidence="1">Seedling</tissue>
    </source>
</reference>